<name>A0ABY4E060_9NEIS</name>
<accession>A0ABY4E060</accession>
<organism evidence="1 2">
    <name type="scientific">Vitreoscilla massiliensis</name>
    <dbReference type="NCBI Taxonomy" id="1689272"/>
    <lineage>
        <taxon>Bacteria</taxon>
        <taxon>Pseudomonadati</taxon>
        <taxon>Pseudomonadota</taxon>
        <taxon>Betaproteobacteria</taxon>
        <taxon>Neisseriales</taxon>
        <taxon>Neisseriaceae</taxon>
        <taxon>Vitreoscilla</taxon>
    </lineage>
</organism>
<reference evidence="1 2" key="1">
    <citation type="journal article" date="2022" name="Res Sq">
        <title>Evolution of multicellular longitudinally dividing oral cavity symbionts (Neisseriaceae).</title>
        <authorList>
            <person name="Nyongesa S."/>
            <person name="Weber P."/>
            <person name="Bernet E."/>
            <person name="Pullido F."/>
            <person name="Nieckarz M."/>
            <person name="Delaby M."/>
            <person name="Nieves C."/>
            <person name="Viehboeck T."/>
            <person name="Krause N."/>
            <person name="Rivera-Millot A."/>
            <person name="Nakamura A."/>
            <person name="Vischer N."/>
            <person name="VanNieuwenhze M."/>
            <person name="Brun Y."/>
            <person name="Cava F."/>
            <person name="Bulgheresi S."/>
            <person name="Veyrier F."/>
        </authorList>
    </citation>
    <scope>NUCLEOTIDE SEQUENCE [LARGE SCALE GENOMIC DNA]</scope>
    <source>
        <strain evidence="1 2">SN4</strain>
    </source>
</reference>
<dbReference type="EMBL" id="CP091511">
    <property type="protein sequence ID" value="UOO89153.1"/>
    <property type="molecule type" value="Genomic_DNA"/>
</dbReference>
<evidence type="ECO:0000313" key="2">
    <source>
        <dbReference type="Proteomes" id="UP000832011"/>
    </source>
</evidence>
<gene>
    <name evidence="1" type="ORF">LVJ82_17180</name>
</gene>
<dbReference type="Proteomes" id="UP000832011">
    <property type="component" value="Chromosome"/>
</dbReference>
<evidence type="ECO:0000313" key="1">
    <source>
        <dbReference type="EMBL" id="UOO89153.1"/>
    </source>
</evidence>
<dbReference type="RefSeq" id="WP_058356856.1">
    <property type="nucleotide sequence ID" value="NZ_CABKVG010000010.1"/>
</dbReference>
<keyword evidence="2" id="KW-1185">Reference proteome</keyword>
<protein>
    <submittedName>
        <fullName evidence="1">Uncharacterized protein</fullName>
    </submittedName>
</protein>
<proteinExistence type="predicted"/>
<sequence length="114" mass="12601">MMQNTLEPWFQEINEHAESPLNFLPNGTLILSLGEDKCAISGMAADGEYMIGFTGLKEKPTSENPSIPNMLHFGIHSTDIKSIHSLKKICESVIALDAEIQSEKKAINSKENKN</sequence>